<accession>A0A3A8EFW2</accession>
<organism evidence="3 4">
    <name type="scientific">Acinetobacter tianfuensis</name>
    <dbReference type="NCBI Taxonomy" id="2419603"/>
    <lineage>
        <taxon>Bacteria</taxon>
        <taxon>Pseudomonadati</taxon>
        <taxon>Pseudomonadota</taxon>
        <taxon>Gammaproteobacteria</taxon>
        <taxon>Moraxellales</taxon>
        <taxon>Moraxellaceae</taxon>
        <taxon>Acinetobacter</taxon>
    </lineage>
</organism>
<sequence length="111" mass="11352">MKKLSTIIAASVLTVLSATAFACPQGTTLTGGTGANHRGGKCIAVQKVNSHKNSHEKTMAKTDAKIAKTDAKTAKPDAQKAALSAQKAKGSTQKASADAHKVQHNAKTALS</sequence>
<proteinExistence type="predicted"/>
<name>A0A3A8EFW2_9GAMM</name>
<evidence type="ECO:0000313" key="4">
    <source>
        <dbReference type="Proteomes" id="UP000282388"/>
    </source>
</evidence>
<feature type="chain" id="PRO_5017395492" description="Lipoprotein" evidence="2">
    <location>
        <begin position="23"/>
        <end position="111"/>
    </location>
</feature>
<keyword evidence="2" id="KW-0732">Signal</keyword>
<keyword evidence="4" id="KW-1185">Reference proteome</keyword>
<dbReference type="Proteomes" id="UP000282388">
    <property type="component" value="Unassembled WGS sequence"/>
</dbReference>
<reference evidence="3 4" key="1">
    <citation type="submission" date="2018-09" db="EMBL/GenBank/DDBJ databases">
        <title>The draft genome of Acinetobacter spp. strains.</title>
        <authorList>
            <person name="Qin J."/>
            <person name="Feng Y."/>
            <person name="Zong Z."/>
        </authorList>
    </citation>
    <scope>NUCLEOTIDE SEQUENCE [LARGE SCALE GENOMIC DNA]</scope>
    <source>
        <strain evidence="3 4">WCHAc060012</strain>
    </source>
</reference>
<feature type="region of interest" description="Disordered" evidence="1">
    <location>
        <begin position="52"/>
        <end position="111"/>
    </location>
</feature>
<dbReference type="EMBL" id="RAXV01000035">
    <property type="protein sequence ID" value="RKG29700.1"/>
    <property type="molecule type" value="Genomic_DNA"/>
</dbReference>
<dbReference type="AlphaFoldDB" id="A0A3A8EFW2"/>
<dbReference type="RefSeq" id="WP_120403474.1">
    <property type="nucleotide sequence ID" value="NZ_RAXV01000035.1"/>
</dbReference>
<evidence type="ECO:0000256" key="1">
    <source>
        <dbReference type="SAM" id="MobiDB-lite"/>
    </source>
</evidence>
<feature type="compositionally biased region" description="Low complexity" evidence="1">
    <location>
        <begin position="79"/>
        <end position="89"/>
    </location>
</feature>
<gene>
    <name evidence="3" type="ORF">D7V32_13920</name>
</gene>
<feature type="signal peptide" evidence="2">
    <location>
        <begin position="1"/>
        <end position="22"/>
    </location>
</feature>
<dbReference type="OrthoDB" id="6712136at2"/>
<evidence type="ECO:0008006" key="5">
    <source>
        <dbReference type="Google" id="ProtNLM"/>
    </source>
</evidence>
<feature type="compositionally biased region" description="Basic and acidic residues" evidence="1">
    <location>
        <begin position="53"/>
        <end position="78"/>
    </location>
</feature>
<evidence type="ECO:0000313" key="3">
    <source>
        <dbReference type="EMBL" id="RKG29700.1"/>
    </source>
</evidence>
<protein>
    <recommendedName>
        <fullName evidence="5">Lipoprotein</fullName>
    </recommendedName>
</protein>
<evidence type="ECO:0000256" key="2">
    <source>
        <dbReference type="SAM" id="SignalP"/>
    </source>
</evidence>
<comment type="caution">
    <text evidence="3">The sequence shown here is derived from an EMBL/GenBank/DDBJ whole genome shotgun (WGS) entry which is preliminary data.</text>
</comment>
<dbReference type="PROSITE" id="PS51257">
    <property type="entry name" value="PROKAR_LIPOPROTEIN"/>
    <property type="match status" value="1"/>
</dbReference>